<feature type="chain" id="PRO_5019071746" description="TonB-dependent receptor" evidence="1">
    <location>
        <begin position="20"/>
        <end position="889"/>
    </location>
</feature>
<name>A0A444MSL9_9SPHI</name>
<dbReference type="Proteomes" id="UP000286701">
    <property type="component" value="Unassembled WGS sequence"/>
</dbReference>
<evidence type="ECO:0000256" key="1">
    <source>
        <dbReference type="SAM" id="SignalP"/>
    </source>
</evidence>
<gene>
    <name evidence="2" type="ORF">EPL05_04230</name>
</gene>
<evidence type="ECO:0008006" key="4">
    <source>
        <dbReference type="Google" id="ProtNLM"/>
    </source>
</evidence>
<dbReference type="SUPFAM" id="SSF56935">
    <property type="entry name" value="Porins"/>
    <property type="match status" value="1"/>
</dbReference>
<reference evidence="2 3" key="1">
    <citation type="submission" date="2019-01" db="EMBL/GenBank/DDBJ databases">
        <title>Mucilaginibacter antarcticum sp. nov., isolated from antarctic soil.</title>
        <authorList>
            <person name="Yan Y.-Q."/>
            <person name="Du Z.-J."/>
        </authorList>
    </citation>
    <scope>NUCLEOTIDE SEQUENCE [LARGE SCALE GENOMIC DNA]</scope>
    <source>
        <strain evidence="2 3">F01003</strain>
    </source>
</reference>
<protein>
    <recommendedName>
        <fullName evidence="4">TonB-dependent receptor</fullName>
    </recommendedName>
</protein>
<dbReference type="RefSeq" id="WP_128532422.1">
    <property type="nucleotide sequence ID" value="NZ_SBIW01000002.1"/>
</dbReference>
<evidence type="ECO:0000313" key="3">
    <source>
        <dbReference type="Proteomes" id="UP000286701"/>
    </source>
</evidence>
<feature type="signal peptide" evidence="1">
    <location>
        <begin position="1"/>
        <end position="19"/>
    </location>
</feature>
<sequence>MIRLYKTCVVFILCTLCTAACLAQSIKGTVTDSLGKGVSFASVSLKNGNLILAYTTTNTKGAYTLAVPPEAEKANLQLNVSCVGFKKEVRKIDELEAPYNFKLSAASNQLQTVTIKDKNPRLRAHGDTLDYKVSDFSSPQDRVIGDVIKKLPGVTVAKDGTISYNGKAISNFYIGGDNLLDDKYNIATSSIPNGVVDKVQVMENHQPIKMLKDKVVSEDVAMNITIKKDAKLQLVGQETLGAGLPDKYYADINAMMFKDKYKAINYIKVNNTNFDVAGDLVAHNYSSYLSRLDNDKPGTVLSLGTAGDPDLPRNRYLFNQVGIINLNNLVNLQKDVQLRANLSYLHDTQKQSYTKFSEFYLPTDTIRYAEVQNNRSRPDYMHTQLGITINKDKFYLFNSFIADYSKSSDYSALATNGTPVNQVFKDNLMDLSNEFNYMKTFKTNKIMELYSYLNRSTEPENRVIDPGLNPDIFNNGVAYKQLTQNTDIPTWFTNNYVGYKIPGNNVTQSYKAGFSLQSQTLKSDLNVTQLNNATKLVGDSAVNNLDWRRRKLYAEAGYDIPGSILKVNVTLPVNYLNIHYNDVYYGLNKSLERLYFNPRLYVKYQSGIENYFSLGYNFHNDIGNIQDVYNGYILKNYRSLYANNADLTERKTQSASLGFNFRRAIQLFFFSVNASYMHQDANNIASSILTNNIQQRIVLPYDNNVDSWSLAGNISKYSFGLRTTFSAGLAVQTTKLNQILNNIVMPYNTVSKTLNFGADTKVSSKVNFSYKAGYDQTTSKSSAVATKSKFERLIQQASVNYNPLDNVFFALSGDHYYTHQQQANDLKYMFADASIRYKFKKTKADIELSAQNLFNTKTYSALYLSANSFTSSTYSIPGRFVLAKVTFTL</sequence>
<organism evidence="2 3">
    <name type="scientific">Mucilaginibacter gilvus</name>
    <dbReference type="NCBI Taxonomy" id="2305909"/>
    <lineage>
        <taxon>Bacteria</taxon>
        <taxon>Pseudomonadati</taxon>
        <taxon>Bacteroidota</taxon>
        <taxon>Sphingobacteriia</taxon>
        <taxon>Sphingobacteriales</taxon>
        <taxon>Sphingobacteriaceae</taxon>
        <taxon>Mucilaginibacter</taxon>
    </lineage>
</organism>
<dbReference type="Gene3D" id="2.60.40.1120">
    <property type="entry name" value="Carboxypeptidase-like, regulatory domain"/>
    <property type="match status" value="1"/>
</dbReference>
<dbReference type="SUPFAM" id="SSF49464">
    <property type="entry name" value="Carboxypeptidase regulatory domain-like"/>
    <property type="match status" value="1"/>
</dbReference>
<keyword evidence="3" id="KW-1185">Reference proteome</keyword>
<keyword evidence="1" id="KW-0732">Signal</keyword>
<proteinExistence type="predicted"/>
<dbReference type="OrthoDB" id="603275at2"/>
<dbReference type="EMBL" id="SBIW01000002">
    <property type="protein sequence ID" value="RWY55591.1"/>
    <property type="molecule type" value="Genomic_DNA"/>
</dbReference>
<evidence type="ECO:0000313" key="2">
    <source>
        <dbReference type="EMBL" id="RWY55591.1"/>
    </source>
</evidence>
<dbReference type="InterPro" id="IPR008969">
    <property type="entry name" value="CarboxyPept-like_regulatory"/>
</dbReference>
<dbReference type="AlphaFoldDB" id="A0A444MSL9"/>
<comment type="caution">
    <text evidence="2">The sequence shown here is derived from an EMBL/GenBank/DDBJ whole genome shotgun (WGS) entry which is preliminary data.</text>
</comment>
<dbReference type="Pfam" id="PF13620">
    <property type="entry name" value="CarboxypepD_reg"/>
    <property type="match status" value="1"/>
</dbReference>
<accession>A0A444MSL9</accession>